<dbReference type="Proteomes" id="UP000314294">
    <property type="component" value="Unassembled WGS sequence"/>
</dbReference>
<accession>A0A4Z2H7G8</accession>
<protein>
    <submittedName>
        <fullName evidence="1">Uncharacterized protein</fullName>
    </submittedName>
</protein>
<name>A0A4Z2H7G8_9TELE</name>
<reference evidence="1 2" key="1">
    <citation type="submission" date="2019-03" db="EMBL/GenBank/DDBJ databases">
        <title>First draft genome of Liparis tanakae, snailfish: a comprehensive survey of snailfish specific genes.</title>
        <authorList>
            <person name="Kim W."/>
            <person name="Song I."/>
            <person name="Jeong J.-H."/>
            <person name="Kim D."/>
            <person name="Kim S."/>
            <person name="Ryu S."/>
            <person name="Song J.Y."/>
            <person name="Lee S.K."/>
        </authorList>
    </citation>
    <scope>NUCLEOTIDE SEQUENCE [LARGE SCALE GENOMIC DNA]</scope>
    <source>
        <tissue evidence="1">Muscle</tissue>
    </source>
</reference>
<organism evidence="1 2">
    <name type="scientific">Liparis tanakae</name>
    <name type="common">Tanaka's snailfish</name>
    <dbReference type="NCBI Taxonomy" id="230148"/>
    <lineage>
        <taxon>Eukaryota</taxon>
        <taxon>Metazoa</taxon>
        <taxon>Chordata</taxon>
        <taxon>Craniata</taxon>
        <taxon>Vertebrata</taxon>
        <taxon>Euteleostomi</taxon>
        <taxon>Actinopterygii</taxon>
        <taxon>Neopterygii</taxon>
        <taxon>Teleostei</taxon>
        <taxon>Neoteleostei</taxon>
        <taxon>Acanthomorphata</taxon>
        <taxon>Eupercaria</taxon>
        <taxon>Perciformes</taxon>
        <taxon>Cottioidei</taxon>
        <taxon>Cottales</taxon>
        <taxon>Liparidae</taxon>
        <taxon>Liparis</taxon>
    </lineage>
</organism>
<dbReference type="AlphaFoldDB" id="A0A4Z2H7G8"/>
<keyword evidence="2" id="KW-1185">Reference proteome</keyword>
<gene>
    <name evidence="1" type="ORF">EYF80_028078</name>
</gene>
<comment type="caution">
    <text evidence="1">The sequence shown here is derived from an EMBL/GenBank/DDBJ whole genome shotgun (WGS) entry which is preliminary data.</text>
</comment>
<evidence type="ECO:0000313" key="2">
    <source>
        <dbReference type="Proteomes" id="UP000314294"/>
    </source>
</evidence>
<proteinExistence type="predicted"/>
<evidence type="ECO:0000313" key="1">
    <source>
        <dbReference type="EMBL" id="TNN61716.1"/>
    </source>
</evidence>
<sequence>MTDSRMTLKIQVSESCRLQLLLHFFANAAFQPHRVDYLLLVSEISGGTLERSAMQHVLFGRVIALLLTLVHPRQRCALIKDSFKFKADGMPLEWGVPEMRISILNA</sequence>
<dbReference type="EMBL" id="SRLO01000310">
    <property type="protein sequence ID" value="TNN61716.1"/>
    <property type="molecule type" value="Genomic_DNA"/>
</dbReference>